<evidence type="ECO:0000313" key="2">
    <source>
        <dbReference type="EMBL" id="MCH96049.1"/>
    </source>
</evidence>
<proteinExistence type="predicted"/>
<feature type="region of interest" description="Disordered" evidence="1">
    <location>
        <begin position="1"/>
        <end position="22"/>
    </location>
</feature>
<dbReference type="Proteomes" id="UP000265520">
    <property type="component" value="Unassembled WGS sequence"/>
</dbReference>
<sequence>DFGGDGRGGGDGERDGDDEEWMGLCEKDMKIEEERWRDKKRLKLGKEKNVIE</sequence>
<keyword evidence="3" id="KW-1185">Reference proteome</keyword>
<accession>A0A392N9Y1</accession>
<evidence type="ECO:0000313" key="3">
    <source>
        <dbReference type="Proteomes" id="UP000265520"/>
    </source>
</evidence>
<evidence type="ECO:0000256" key="1">
    <source>
        <dbReference type="SAM" id="MobiDB-lite"/>
    </source>
</evidence>
<feature type="non-terminal residue" evidence="2">
    <location>
        <position position="1"/>
    </location>
</feature>
<organism evidence="2 3">
    <name type="scientific">Trifolium medium</name>
    <dbReference type="NCBI Taxonomy" id="97028"/>
    <lineage>
        <taxon>Eukaryota</taxon>
        <taxon>Viridiplantae</taxon>
        <taxon>Streptophyta</taxon>
        <taxon>Embryophyta</taxon>
        <taxon>Tracheophyta</taxon>
        <taxon>Spermatophyta</taxon>
        <taxon>Magnoliopsida</taxon>
        <taxon>eudicotyledons</taxon>
        <taxon>Gunneridae</taxon>
        <taxon>Pentapetalae</taxon>
        <taxon>rosids</taxon>
        <taxon>fabids</taxon>
        <taxon>Fabales</taxon>
        <taxon>Fabaceae</taxon>
        <taxon>Papilionoideae</taxon>
        <taxon>50 kb inversion clade</taxon>
        <taxon>NPAAA clade</taxon>
        <taxon>Hologalegina</taxon>
        <taxon>IRL clade</taxon>
        <taxon>Trifolieae</taxon>
        <taxon>Trifolium</taxon>
    </lineage>
</organism>
<name>A0A392N9Y1_9FABA</name>
<protein>
    <submittedName>
        <fullName evidence="2">Uncharacterized protein</fullName>
    </submittedName>
</protein>
<dbReference type="AlphaFoldDB" id="A0A392N9Y1"/>
<dbReference type="EMBL" id="LXQA010031372">
    <property type="protein sequence ID" value="MCH96049.1"/>
    <property type="molecule type" value="Genomic_DNA"/>
</dbReference>
<reference evidence="2 3" key="1">
    <citation type="journal article" date="2018" name="Front. Plant Sci.">
        <title>Red Clover (Trifolium pratense) and Zigzag Clover (T. medium) - A Picture of Genomic Similarities and Differences.</title>
        <authorList>
            <person name="Dluhosova J."/>
            <person name="Istvanek J."/>
            <person name="Nedelnik J."/>
            <person name="Repkova J."/>
        </authorList>
    </citation>
    <scope>NUCLEOTIDE SEQUENCE [LARGE SCALE GENOMIC DNA]</scope>
    <source>
        <strain evidence="3">cv. 10/8</strain>
        <tissue evidence="2">Leaf</tissue>
    </source>
</reference>
<comment type="caution">
    <text evidence="2">The sequence shown here is derived from an EMBL/GenBank/DDBJ whole genome shotgun (WGS) entry which is preliminary data.</text>
</comment>